<dbReference type="PANTHER" id="PTHR30290">
    <property type="entry name" value="PERIPLASMIC BINDING COMPONENT OF ABC TRANSPORTER"/>
    <property type="match status" value="1"/>
</dbReference>
<dbReference type="PROSITE" id="PS51257">
    <property type="entry name" value="PROKAR_LIPOPROTEIN"/>
    <property type="match status" value="1"/>
</dbReference>
<dbReference type="SUPFAM" id="SSF53850">
    <property type="entry name" value="Periplasmic binding protein-like II"/>
    <property type="match status" value="1"/>
</dbReference>
<protein>
    <submittedName>
        <fullName evidence="3">ABC transporter substrate-binding protein</fullName>
    </submittedName>
</protein>
<organism evidence="3 4">
    <name type="scientific">Nocardioides aquiterrae</name>
    <dbReference type="NCBI Taxonomy" id="203799"/>
    <lineage>
        <taxon>Bacteria</taxon>
        <taxon>Bacillati</taxon>
        <taxon>Actinomycetota</taxon>
        <taxon>Actinomycetes</taxon>
        <taxon>Propionibacteriales</taxon>
        <taxon>Nocardioidaceae</taxon>
        <taxon>Nocardioides</taxon>
    </lineage>
</organism>
<gene>
    <name evidence="3" type="ORF">GCM10009606_23720</name>
</gene>
<feature type="chain" id="PRO_5045116577" evidence="1">
    <location>
        <begin position="19"/>
        <end position="580"/>
    </location>
</feature>
<sequence length="580" mass="62394">MFKYRKRVFAATAAVALAAGLAACGGGSSGNGSGNGTSEPTSEAKGGDLLYYLYTPIEHLDPQRVYVGRDITNLSRTVYRTLVAFPISNDPEVANTPVADLATDTGTSTEGGKTWSFTVKDGVKWEDGQPVTCDDFKYGASRAFATDVITGGPNYILSYLDIPTDPKTGLPAYTGPYTGKGQDLFDKAVTCDGNTITYHFNKPWPDFPLAIAGLHMMDPYRQDKDQGDKSNYQIFSNGPYRLDGAWNKNKGGTLVRNENYDESTDSPELRKALPETIEFQIGLTPENQYDRLIADTDPNAITGTSVPPAYYSQIEGPIADRSVLVDSPYVYYLVPNFRSPVMKDPAVRQALAVSTNSDAYNVALGGDKAGSPAESIVSPAVVGYQENPAFSGSNSGDPEAAKKILQDAGVSMPVKIKFTYPTSETADKWAAALKETWDQAGFDVTLDGLGDTYYTVIQKPDKDSDVMWGGWGADWPSAITVTPPLFDSRPNLTAASDGQDYGAYDSDEFNKLVDEAANASDLDAQTAALQQADELLGQDVAYIPLSITKFYMLHGSKVTNYTTTPASNGYPDLGAIGVES</sequence>
<keyword evidence="4" id="KW-1185">Reference proteome</keyword>
<dbReference type="Gene3D" id="3.10.105.10">
    <property type="entry name" value="Dipeptide-binding Protein, Domain 3"/>
    <property type="match status" value="1"/>
</dbReference>
<evidence type="ECO:0000313" key="4">
    <source>
        <dbReference type="Proteomes" id="UP001499979"/>
    </source>
</evidence>
<evidence type="ECO:0000256" key="1">
    <source>
        <dbReference type="SAM" id="SignalP"/>
    </source>
</evidence>
<dbReference type="Gene3D" id="3.40.190.10">
    <property type="entry name" value="Periplasmic binding protein-like II"/>
    <property type="match status" value="1"/>
</dbReference>
<dbReference type="InterPro" id="IPR039424">
    <property type="entry name" value="SBP_5"/>
</dbReference>
<dbReference type="Proteomes" id="UP001499979">
    <property type="component" value="Unassembled WGS sequence"/>
</dbReference>
<accession>A0ABP4F1Y4</accession>
<proteinExistence type="predicted"/>
<evidence type="ECO:0000313" key="3">
    <source>
        <dbReference type="EMBL" id="GAA1143560.1"/>
    </source>
</evidence>
<name>A0ABP4F1Y4_9ACTN</name>
<dbReference type="Pfam" id="PF00496">
    <property type="entry name" value="SBP_bac_5"/>
    <property type="match status" value="1"/>
</dbReference>
<dbReference type="InterPro" id="IPR000914">
    <property type="entry name" value="SBP_5_dom"/>
</dbReference>
<dbReference type="PANTHER" id="PTHR30290:SF83">
    <property type="entry name" value="ABC TRANSPORTER SUBSTRATE-BINDING PROTEIN"/>
    <property type="match status" value="1"/>
</dbReference>
<reference evidence="4" key="1">
    <citation type="journal article" date="2019" name="Int. J. Syst. Evol. Microbiol.">
        <title>The Global Catalogue of Microorganisms (GCM) 10K type strain sequencing project: providing services to taxonomists for standard genome sequencing and annotation.</title>
        <authorList>
            <consortium name="The Broad Institute Genomics Platform"/>
            <consortium name="The Broad Institute Genome Sequencing Center for Infectious Disease"/>
            <person name="Wu L."/>
            <person name="Ma J."/>
        </authorList>
    </citation>
    <scope>NUCLEOTIDE SEQUENCE [LARGE SCALE GENOMIC DNA]</scope>
    <source>
        <strain evidence="4">JCM 11813</strain>
    </source>
</reference>
<keyword evidence="1" id="KW-0732">Signal</keyword>
<dbReference type="CDD" id="cd08506">
    <property type="entry name" value="PBP2_clavulanate_OppA2"/>
    <property type="match status" value="1"/>
</dbReference>
<feature type="domain" description="Solute-binding protein family 5" evidence="2">
    <location>
        <begin position="97"/>
        <end position="489"/>
    </location>
</feature>
<comment type="caution">
    <text evidence="3">The sequence shown here is derived from an EMBL/GenBank/DDBJ whole genome shotgun (WGS) entry which is preliminary data.</text>
</comment>
<dbReference type="EMBL" id="BAAAJE010000010">
    <property type="protein sequence ID" value="GAA1143560.1"/>
    <property type="molecule type" value="Genomic_DNA"/>
</dbReference>
<dbReference type="RefSeq" id="WP_343907748.1">
    <property type="nucleotide sequence ID" value="NZ_BAAAJE010000010.1"/>
</dbReference>
<dbReference type="InterPro" id="IPR030678">
    <property type="entry name" value="Peptide/Ni-bd"/>
</dbReference>
<evidence type="ECO:0000259" key="2">
    <source>
        <dbReference type="Pfam" id="PF00496"/>
    </source>
</evidence>
<feature type="signal peptide" evidence="1">
    <location>
        <begin position="1"/>
        <end position="18"/>
    </location>
</feature>
<dbReference type="PIRSF" id="PIRSF002741">
    <property type="entry name" value="MppA"/>
    <property type="match status" value="1"/>
</dbReference>